<proteinExistence type="inferred from homology"/>
<dbReference type="GO" id="GO:0055085">
    <property type="term" value="P:transmembrane transport"/>
    <property type="evidence" value="ECO:0007669"/>
    <property type="project" value="InterPro"/>
</dbReference>
<dbReference type="InterPro" id="IPR025966">
    <property type="entry name" value="OppC_N"/>
</dbReference>
<comment type="subcellular location">
    <subcellularLocation>
        <location evidence="6">Cell membrane</location>
        <topology evidence="6">Multi-pass membrane protein</topology>
    </subcellularLocation>
    <subcellularLocation>
        <location evidence="1">Membrane</location>
        <topology evidence="1">Multi-pass membrane protein</topology>
    </subcellularLocation>
</comment>
<sequence length="387" mass="43413">MNTSTIFKKKVPTTAKVPRPGKQDDKSDLNYSSQWKLMYLRFKKHKLARISIVILGLLYIVALLAQFIAPYSLQSYDSKYVNAPPTLPRFVDAEGKFHLRPFVYELKSERDPETMRKIFVNNEEKRYPLQLFVKGEDYKFLGLFRTDIHLLGVEQPGRIFMLGTDGMGRDLFSRIVLGSQISLSIPLVGVGISFVIGLILGGISGYFGGWIDSLIQRIIEIIRSFPTLPLWMALSAAIPPRIPVVTMYLYIVIIFALIGWTDLARVVRGKFISLKNEDYVVAAKIAGVSDTKIIIKHLLPGFISYLVVATTLAIPGMILSETAMSFLGLGIRSPATSWGVLLQEAQQIENVALYPWKLFPLGIVILTVLTYNFLGDGMRDAADPYKK</sequence>
<evidence type="ECO:0000313" key="9">
    <source>
        <dbReference type="Proteomes" id="UP001139534"/>
    </source>
</evidence>
<comment type="similarity">
    <text evidence="6">Belongs to the binding-protein-dependent transport system permease family.</text>
</comment>
<feature type="transmembrane region" description="Helical" evidence="6">
    <location>
        <begin position="302"/>
        <end position="331"/>
    </location>
</feature>
<comment type="caution">
    <text evidence="8">The sequence shown here is derived from an EMBL/GenBank/DDBJ whole genome shotgun (WGS) entry which is preliminary data.</text>
</comment>
<keyword evidence="9" id="KW-1185">Reference proteome</keyword>
<name>A0A9X1XZT4_9BACL</name>
<dbReference type="GO" id="GO:0005886">
    <property type="term" value="C:plasma membrane"/>
    <property type="evidence" value="ECO:0007669"/>
    <property type="project" value="UniProtKB-SubCell"/>
</dbReference>
<dbReference type="InterPro" id="IPR000515">
    <property type="entry name" value="MetI-like"/>
</dbReference>
<evidence type="ECO:0000313" key="8">
    <source>
        <dbReference type="EMBL" id="MCK8488965.1"/>
    </source>
</evidence>
<keyword evidence="4 6" id="KW-1133">Transmembrane helix</keyword>
<dbReference type="Proteomes" id="UP001139534">
    <property type="component" value="Unassembled WGS sequence"/>
</dbReference>
<keyword evidence="3 6" id="KW-0812">Transmembrane</keyword>
<feature type="transmembrane region" description="Helical" evidence="6">
    <location>
        <begin position="183"/>
        <end position="209"/>
    </location>
</feature>
<keyword evidence="5 6" id="KW-0472">Membrane</keyword>
<dbReference type="EMBL" id="JALPRK010000018">
    <property type="protein sequence ID" value="MCK8488965.1"/>
    <property type="molecule type" value="Genomic_DNA"/>
</dbReference>
<accession>A0A9X1XZT4</accession>
<dbReference type="AlphaFoldDB" id="A0A9X1XZT4"/>
<evidence type="ECO:0000256" key="4">
    <source>
        <dbReference type="ARBA" id="ARBA00022989"/>
    </source>
</evidence>
<feature type="transmembrane region" description="Helical" evidence="6">
    <location>
        <begin position="248"/>
        <end position="267"/>
    </location>
</feature>
<dbReference type="SUPFAM" id="SSF161098">
    <property type="entry name" value="MetI-like"/>
    <property type="match status" value="1"/>
</dbReference>
<dbReference type="RefSeq" id="WP_248553011.1">
    <property type="nucleotide sequence ID" value="NZ_JALPRK010000018.1"/>
</dbReference>
<dbReference type="PANTHER" id="PTHR43839">
    <property type="entry name" value="OPPC IN A BINDING PROTEIN-DEPENDENT TRANSPORT SYSTEM"/>
    <property type="match status" value="1"/>
</dbReference>
<keyword evidence="2 6" id="KW-0813">Transport</keyword>
<dbReference type="Pfam" id="PF00528">
    <property type="entry name" value="BPD_transp_1"/>
    <property type="match status" value="1"/>
</dbReference>
<feature type="transmembrane region" description="Helical" evidence="6">
    <location>
        <begin position="351"/>
        <end position="374"/>
    </location>
</feature>
<dbReference type="PROSITE" id="PS50928">
    <property type="entry name" value="ABC_TM1"/>
    <property type="match status" value="1"/>
</dbReference>
<feature type="transmembrane region" description="Helical" evidence="6">
    <location>
        <begin position="221"/>
        <end position="242"/>
    </location>
</feature>
<evidence type="ECO:0000259" key="7">
    <source>
        <dbReference type="PROSITE" id="PS50928"/>
    </source>
</evidence>
<dbReference type="PANTHER" id="PTHR43839:SF3">
    <property type="entry name" value="OLIGOPEPTIDE ABC TRANSPORTER, PERMEASE PROTEIN"/>
    <property type="match status" value="1"/>
</dbReference>
<feature type="transmembrane region" description="Helical" evidence="6">
    <location>
        <begin position="47"/>
        <end position="69"/>
    </location>
</feature>
<reference evidence="8" key="1">
    <citation type="submission" date="2022-04" db="EMBL/GenBank/DDBJ databases">
        <authorList>
            <person name="Seo M.-J."/>
        </authorList>
    </citation>
    <scope>NUCLEOTIDE SEQUENCE</scope>
    <source>
        <strain evidence="8">MBLB2552</strain>
    </source>
</reference>
<evidence type="ECO:0000256" key="3">
    <source>
        <dbReference type="ARBA" id="ARBA00022692"/>
    </source>
</evidence>
<dbReference type="Pfam" id="PF12911">
    <property type="entry name" value="OppC_N"/>
    <property type="match status" value="1"/>
</dbReference>
<evidence type="ECO:0000256" key="6">
    <source>
        <dbReference type="RuleBase" id="RU363032"/>
    </source>
</evidence>
<dbReference type="InterPro" id="IPR035906">
    <property type="entry name" value="MetI-like_sf"/>
</dbReference>
<organism evidence="8 9">
    <name type="scientific">Paenibacillus mellifer</name>
    <dbReference type="NCBI Taxonomy" id="2937794"/>
    <lineage>
        <taxon>Bacteria</taxon>
        <taxon>Bacillati</taxon>
        <taxon>Bacillota</taxon>
        <taxon>Bacilli</taxon>
        <taxon>Bacillales</taxon>
        <taxon>Paenibacillaceae</taxon>
        <taxon>Paenibacillus</taxon>
    </lineage>
</organism>
<evidence type="ECO:0000256" key="2">
    <source>
        <dbReference type="ARBA" id="ARBA00022448"/>
    </source>
</evidence>
<gene>
    <name evidence="8" type="ORF">M0651_17480</name>
</gene>
<evidence type="ECO:0000256" key="1">
    <source>
        <dbReference type="ARBA" id="ARBA00004141"/>
    </source>
</evidence>
<protein>
    <submittedName>
        <fullName evidence="8">ABC transporter permease</fullName>
    </submittedName>
</protein>
<dbReference type="Gene3D" id="1.10.3720.10">
    <property type="entry name" value="MetI-like"/>
    <property type="match status" value="1"/>
</dbReference>
<evidence type="ECO:0000256" key="5">
    <source>
        <dbReference type="ARBA" id="ARBA00023136"/>
    </source>
</evidence>
<feature type="domain" description="ABC transmembrane type-1" evidence="7">
    <location>
        <begin position="179"/>
        <end position="375"/>
    </location>
</feature>
<dbReference type="CDD" id="cd06261">
    <property type="entry name" value="TM_PBP2"/>
    <property type="match status" value="1"/>
</dbReference>